<feature type="compositionally biased region" description="Basic and acidic residues" evidence="4">
    <location>
        <begin position="101"/>
        <end position="111"/>
    </location>
</feature>
<protein>
    <submittedName>
        <fullName evidence="5">Uncharacterized protein</fullName>
    </submittedName>
</protein>
<dbReference type="GO" id="GO:0030154">
    <property type="term" value="P:cell differentiation"/>
    <property type="evidence" value="ECO:0007669"/>
    <property type="project" value="UniProtKB-KW"/>
</dbReference>
<keyword evidence="3" id="KW-0221">Differentiation</keyword>
<comment type="similarity">
    <text evidence="1">Belongs to the CLV3/ESR signal peptide family.</text>
</comment>
<evidence type="ECO:0000256" key="1">
    <source>
        <dbReference type="ARBA" id="ARBA00005416"/>
    </source>
</evidence>
<dbReference type="HOGENOM" id="CLU_145048_0_0_1"/>
<sequence length="121" mass="13643">MRTTHAVVIVLWVSLFLLFTAHGWRWRFMPRSKHIPATVNSFPVYPNNFPANLSHRKATIGARRSTSSYSTSSSSSSSSSSSRFNARNRKLRPQPIEGGEIDPRYGVEKRLVPTGPNPLHH</sequence>
<dbReference type="PANTHER" id="PTHR34359">
    <property type="entry name" value="CLAVATA3/ESR (CLE)-RELATED PROTEIN 10"/>
    <property type="match status" value="1"/>
</dbReference>
<gene>
    <name evidence="5" type="ORF">AMTR_s00007p00237640</name>
</gene>
<feature type="compositionally biased region" description="Low complexity" evidence="4">
    <location>
        <begin position="65"/>
        <end position="82"/>
    </location>
</feature>
<dbReference type="Proteomes" id="UP000017836">
    <property type="component" value="Unassembled WGS sequence"/>
</dbReference>
<reference evidence="6" key="1">
    <citation type="journal article" date="2013" name="Science">
        <title>The Amborella genome and the evolution of flowering plants.</title>
        <authorList>
            <consortium name="Amborella Genome Project"/>
        </authorList>
    </citation>
    <scope>NUCLEOTIDE SEQUENCE [LARGE SCALE GENOMIC DNA]</scope>
</reference>
<evidence type="ECO:0000256" key="3">
    <source>
        <dbReference type="ARBA" id="ARBA00022782"/>
    </source>
</evidence>
<keyword evidence="6" id="KW-1185">Reference proteome</keyword>
<dbReference type="InterPro" id="IPR039618">
    <property type="entry name" value="CLE9-13"/>
</dbReference>
<evidence type="ECO:0000313" key="5">
    <source>
        <dbReference type="EMBL" id="ERN05435.1"/>
    </source>
</evidence>
<evidence type="ECO:0000313" key="6">
    <source>
        <dbReference type="Proteomes" id="UP000017836"/>
    </source>
</evidence>
<evidence type="ECO:0000256" key="2">
    <source>
        <dbReference type="ARBA" id="ARBA00022473"/>
    </source>
</evidence>
<dbReference type="EMBL" id="KI394011">
    <property type="protein sequence ID" value="ERN05435.1"/>
    <property type="molecule type" value="Genomic_DNA"/>
</dbReference>
<keyword evidence="2" id="KW-0217">Developmental protein</keyword>
<accession>W1PEF2</accession>
<feature type="region of interest" description="Disordered" evidence="4">
    <location>
        <begin position="56"/>
        <end position="121"/>
    </location>
</feature>
<dbReference type="Gramene" id="ERN05435">
    <property type="protein sequence ID" value="ERN05435"/>
    <property type="gene ID" value="AMTR_s00007p00237640"/>
</dbReference>
<proteinExistence type="inferred from homology"/>
<evidence type="ECO:0000256" key="4">
    <source>
        <dbReference type="SAM" id="MobiDB-lite"/>
    </source>
</evidence>
<organism evidence="5 6">
    <name type="scientific">Amborella trichopoda</name>
    <dbReference type="NCBI Taxonomy" id="13333"/>
    <lineage>
        <taxon>Eukaryota</taxon>
        <taxon>Viridiplantae</taxon>
        <taxon>Streptophyta</taxon>
        <taxon>Embryophyta</taxon>
        <taxon>Tracheophyta</taxon>
        <taxon>Spermatophyta</taxon>
        <taxon>Magnoliopsida</taxon>
        <taxon>Amborellales</taxon>
        <taxon>Amborellaceae</taxon>
        <taxon>Amborella</taxon>
    </lineage>
</organism>
<name>W1PEF2_AMBTC</name>
<dbReference type="AlphaFoldDB" id="W1PEF2"/>
<dbReference type="PANTHER" id="PTHR34359:SF5">
    <property type="entry name" value="CLAVATA3_ESR (CLE)-RELATED PROTEIN 9"/>
    <property type="match status" value="1"/>
</dbReference>